<dbReference type="Proteomes" id="UP000199334">
    <property type="component" value="Unassembled WGS sequence"/>
</dbReference>
<organism evidence="2 3">
    <name type="scientific">Tenuibacillus multivorans</name>
    <dbReference type="NCBI Taxonomy" id="237069"/>
    <lineage>
        <taxon>Bacteria</taxon>
        <taxon>Bacillati</taxon>
        <taxon>Bacillota</taxon>
        <taxon>Bacilli</taxon>
        <taxon>Bacillales</taxon>
        <taxon>Bacillaceae</taxon>
        <taxon>Tenuibacillus</taxon>
    </lineage>
</organism>
<evidence type="ECO:0000313" key="2">
    <source>
        <dbReference type="EMBL" id="SDN34325.1"/>
    </source>
</evidence>
<name>A0A1H0ALN3_9BACI</name>
<evidence type="ECO:0000313" key="3">
    <source>
        <dbReference type="Proteomes" id="UP000199334"/>
    </source>
</evidence>
<proteinExistence type="predicted"/>
<dbReference type="OrthoDB" id="2967708at2"/>
<keyword evidence="1" id="KW-0732">Signal</keyword>
<evidence type="ECO:0008006" key="4">
    <source>
        <dbReference type="Google" id="ProtNLM"/>
    </source>
</evidence>
<dbReference type="PROSITE" id="PS51257">
    <property type="entry name" value="PROKAR_LIPOPROTEIN"/>
    <property type="match status" value="1"/>
</dbReference>
<reference evidence="2 3" key="1">
    <citation type="submission" date="2016-10" db="EMBL/GenBank/DDBJ databases">
        <authorList>
            <person name="de Groot N.N."/>
        </authorList>
    </citation>
    <scope>NUCLEOTIDE SEQUENCE [LARGE SCALE GENOMIC DNA]</scope>
    <source>
        <strain evidence="2 3">CGMCC 1.3442</strain>
    </source>
</reference>
<evidence type="ECO:0000256" key="1">
    <source>
        <dbReference type="SAM" id="SignalP"/>
    </source>
</evidence>
<dbReference type="EMBL" id="FNIG01000004">
    <property type="protein sequence ID" value="SDN34325.1"/>
    <property type="molecule type" value="Genomic_DNA"/>
</dbReference>
<accession>A0A1H0ALN3</accession>
<dbReference type="AlphaFoldDB" id="A0A1H0ALN3"/>
<dbReference type="RefSeq" id="WP_093856449.1">
    <property type="nucleotide sequence ID" value="NZ_BJVZ01000021.1"/>
</dbReference>
<feature type="signal peptide" evidence="1">
    <location>
        <begin position="1"/>
        <end position="18"/>
    </location>
</feature>
<keyword evidence="3" id="KW-1185">Reference proteome</keyword>
<feature type="chain" id="PRO_5039515010" description="Lipoprotein" evidence="1">
    <location>
        <begin position="19"/>
        <end position="311"/>
    </location>
</feature>
<protein>
    <recommendedName>
        <fullName evidence="4">Lipoprotein</fullName>
    </recommendedName>
</protein>
<sequence>MFKKITMSMMLLTALLLAACSESQSDKQVVVDAFETMMEAESYDATSTLDVNVEADVQDPFIEPYIQMVNDMELSMDQRMNQDKQEVVIHFQGQMSPMTFNVDIPFLQDMNENKMYVKTDSLIENFGMFLGLPEEAKGKLIEIDMAELEGQEAPEVDYDELTQQVQTIMSDFLNDKSEDDFRKEDDTYIVSFNKEDLTTLVTEMASELDDTITDEDIQMAQEEMTTALEQVDFNTFEVHTTLDGDNIKSQKVVLDLGIDAEGTQVQLDLEADTTYNSMNEDVEFEIDPENSDIIDMQEFDQLMMEALQQPQ</sequence>
<gene>
    <name evidence="2" type="ORF">SAMN05216498_1988</name>
</gene>
<dbReference type="STRING" id="237069.SAMN05216498_1988"/>